<dbReference type="InterPro" id="IPR011995">
    <property type="entry name" value="OMPdecase_type-2"/>
</dbReference>
<dbReference type="SUPFAM" id="SSF51366">
    <property type="entry name" value="Ribulose-phoshate binding barrel"/>
    <property type="match status" value="1"/>
</dbReference>
<dbReference type="Pfam" id="PF00215">
    <property type="entry name" value="OMPdecase"/>
    <property type="match status" value="1"/>
</dbReference>
<evidence type="ECO:0000259" key="8">
    <source>
        <dbReference type="SMART" id="SM00934"/>
    </source>
</evidence>
<dbReference type="Gene3D" id="3.20.20.70">
    <property type="entry name" value="Aldolase class I"/>
    <property type="match status" value="1"/>
</dbReference>
<comment type="catalytic activity">
    <reaction evidence="6 7">
        <text>orotidine 5'-phosphate + H(+) = UMP + CO2</text>
        <dbReference type="Rhea" id="RHEA:11596"/>
        <dbReference type="ChEBI" id="CHEBI:15378"/>
        <dbReference type="ChEBI" id="CHEBI:16526"/>
        <dbReference type="ChEBI" id="CHEBI:57538"/>
        <dbReference type="ChEBI" id="CHEBI:57865"/>
        <dbReference type="EC" id="4.1.1.23"/>
    </reaction>
</comment>
<dbReference type="EMBL" id="JADILV010000049">
    <property type="protein sequence ID" value="MBO8483955.1"/>
    <property type="molecule type" value="Genomic_DNA"/>
</dbReference>
<keyword evidence="5 7" id="KW-0456">Lyase</keyword>
<comment type="pathway">
    <text evidence="1 7">Pyrimidine metabolism; UMP biosynthesis via de novo pathway; UMP from orotate: step 2/2.</text>
</comment>
<sequence>MNREELYQQILKKKSMLCVGLDVDFDKMPEQIKALAEDESIAVGGELFKGRARSVVEFNKAIIDATAPHCVAYKPNLAFYECYGKDGIKALEVTVDYIRTKYPEIFLIADAKRGDIGNTAKRYAKAFFETMDFDAVTLAPYMGADSVTPFLEYKGKWSIVLALTSNASAYQFQTALKDGKPLYQAVMEEMMSISTPDNMMFVVGATKADKLTEIRSFCPDNFLLVPGVGAQGGSAEEVIRYGANDKGGLLINSSRGILYASTGKDFAQAAAQAAASTAAL</sequence>
<dbReference type="SMART" id="SM00934">
    <property type="entry name" value="OMPdecase"/>
    <property type="match status" value="1"/>
</dbReference>
<proteinExistence type="inferred from homology"/>
<feature type="active site" description="Proton donor" evidence="7">
    <location>
        <position position="112"/>
    </location>
</feature>
<dbReference type="InterPro" id="IPR018089">
    <property type="entry name" value="OMPdecase_AS"/>
</dbReference>
<dbReference type="EC" id="4.1.1.23" evidence="7"/>
<dbReference type="AlphaFoldDB" id="A0A940IIN0"/>
<evidence type="ECO:0000313" key="9">
    <source>
        <dbReference type="EMBL" id="MBO8483955.1"/>
    </source>
</evidence>
<feature type="domain" description="Orotidine 5'-phosphate decarboxylase" evidence="8">
    <location>
        <begin position="16"/>
        <end position="270"/>
    </location>
</feature>
<gene>
    <name evidence="7 9" type="primary">pyrF</name>
    <name evidence="9" type="ORF">IAB75_07575</name>
</gene>
<comment type="similarity">
    <text evidence="2 7">Belongs to the OMP decarboxylase family. Type 2 subfamily.</text>
</comment>
<keyword evidence="3 7" id="KW-0210">Decarboxylase</keyword>
<dbReference type="PANTHER" id="PTHR43375:SF1">
    <property type="entry name" value="OROTIDINE 5'-PHOSPHATE DECARBOXYLASE"/>
    <property type="match status" value="1"/>
</dbReference>
<dbReference type="GO" id="GO:0004590">
    <property type="term" value="F:orotidine-5'-phosphate decarboxylase activity"/>
    <property type="evidence" value="ECO:0007669"/>
    <property type="project" value="UniProtKB-UniRule"/>
</dbReference>
<evidence type="ECO:0000256" key="6">
    <source>
        <dbReference type="ARBA" id="ARBA00049157"/>
    </source>
</evidence>
<reference evidence="9" key="2">
    <citation type="journal article" date="2021" name="PeerJ">
        <title>Extensive microbial diversity within the chicken gut microbiome revealed by metagenomics and culture.</title>
        <authorList>
            <person name="Gilroy R."/>
            <person name="Ravi A."/>
            <person name="Getino M."/>
            <person name="Pursley I."/>
            <person name="Horton D.L."/>
            <person name="Alikhan N.F."/>
            <person name="Baker D."/>
            <person name="Gharbi K."/>
            <person name="Hall N."/>
            <person name="Watson M."/>
            <person name="Adriaenssens E.M."/>
            <person name="Foster-Nyarko E."/>
            <person name="Jarju S."/>
            <person name="Secka A."/>
            <person name="Antonio M."/>
            <person name="Oren A."/>
            <person name="Chaudhuri R.R."/>
            <person name="La Ragione R."/>
            <person name="Hildebrand F."/>
            <person name="Pallen M.J."/>
        </authorList>
    </citation>
    <scope>NUCLEOTIDE SEQUENCE</scope>
    <source>
        <strain evidence="9">G3-8215</strain>
    </source>
</reference>
<organism evidence="9 10">
    <name type="scientific">Candidatus Cryptobacteroides avicola</name>
    <dbReference type="NCBI Taxonomy" id="2840757"/>
    <lineage>
        <taxon>Bacteria</taxon>
        <taxon>Pseudomonadati</taxon>
        <taxon>Bacteroidota</taxon>
        <taxon>Bacteroidia</taxon>
        <taxon>Bacteroidales</taxon>
        <taxon>Candidatus Cryptobacteroides</taxon>
    </lineage>
</organism>
<dbReference type="GO" id="GO:0006207">
    <property type="term" value="P:'de novo' pyrimidine nucleobase biosynthetic process"/>
    <property type="evidence" value="ECO:0007669"/>
    <property type="project" value="InterPro"/>
</dbReference>
<dbReference type="NCBIfam" id="TIGR02127">
    <property type="entry name" value="pyrF_sub2"/>
    <property type="match status" value="1"/>
</dbReference>
<dbReference type="Proteomes" id="UP000725002">
    <property type="component" value="Unassembled WGS sequence"/>
</dbReference>
<name>A0A940IIN0_9BACT</name>
<dbReference type="GO" id="GO:0044205">
    <property type="term" value="P:'de novo' UMP biosynthetic process"/>
    <property type="evidence" value="ECO:0007669"/>
    <property type="project" value="UniProtKB-UniRule"/>
</dbReference>
<comment type="caution">
    <text evidence="9">The sequence shown here is derived from an EMBL/GenBank/DDBJ whole genome shotgun (WGS) entry which is preliminary data.</text>
</comment>
<evidence type="ECO:0000256" key="3">
    <source>
        <dbReference type="ARBA" id="ARBA00022793"/>
    </source>
</evidence>
<evidence type="ECO:0000313" key="10">
    <source>
        <dbReference type="Proteomes" id="UP000725002"/>
    </source>
</evidence>
<evidence type="ECO:0000256" key="2">
    <source>
        <dbReference type="ARBA" id="ARBA00008847"/>
    </source>
</evidence>
<evidence type="ECO:0000256" key="1">
    <source>
        <dbReference type="ARBA" id="ARBA00004861"/>
    </source>
</evidence>
<dbReference type="InterPro" id="IPR013785">
    <property type="entry name" value="Aldolase_TIM"/>
</dbReference>
<protein>
    <recommendedName>
        <fullName evidence="7">Orotidine 5'-phosphate decarboxylase</fullName>
        <ecNumber evidence="7">4.1.1.23</ecNumber>
    </recommendedName>
    <alternativeName>
        <fullName evidence="7">OMP decarboxylase</fullName>
        <shortName evidence="7">OMPDCase</shortName>
        <shortName evidence="7">OMPdecase</shortName>
    </alternativeName>
</protein>
<evidence type="ECO:0000256" key="5">
    <source>
        <dbReference type="ARBA" id="ARBA00023239"/>
    </source>
</evidence>
<evidence type="ECO:0000256" key="4">
    <source>
        <dbReference type="ARBA" id="ARBA00022975"/>
    </source>
</evidence>
<dbReference type="PROSITE" id="PS00156">
    <property type="entry name" value="OMPDECASE"/>
    <property type="match status" value="1"/>
</dbReference>
<dbReference type="CDD" id="cd04725">
    <property type="entry name" value="OMP_decarboxylase_like"/>
    <property type="match status" value="1"/>
</dbReference>
<accession>A0A940IIN0</accession>
<reference evidence="9" key="1">
    <citation type="submission" date="2020-10" db="EMBL/GenBank/DDBJ databases">
        <authorList>
            <person name="Gilroy R."/>
        </authorList>
    </citation>
    <scope>NUCLEOTIDE SEQUENCE</scope>
    <source>
        <strain evidence="9">G3-8215</strain>
    </source>
</reference>
<dbReference type="PANTHER" id="PTHR43375">
    <property type="entry name" value="OROTIDINE 5'-PHOSPHATE DECARBOXYLASE"/>
    <property type="match status" value="1"/>
</dbReference>
<keyword evidence="4 7" id="KW-0665">Pyrimidine biosynthesis</keyword>
<evidence type="ECO:0000256" key="7">
    <source>
        <dbReference type="HAMAP-Rule" id="MF_01215"/>
    </source>
</evidence>
<dbReference type="InterPro" id="IPR001754">
    <property type="entry name" value="OMPdeCOase_dom"/>
</dbReference>
<dbReference type="HAMAP" id="MF_01215">
    <property type="entry name" value="OMPdecase_type2"/>
    <property type="match status" value="1"/>
</dbReference>
<dbReference type="InterPro" id="IPR011060">
    <property type="entry name" value="RibuloseP-bd_barrel"/>
</dbReference>